<accession>A0A418N236</accession>
<comment type="caution">
    <text evidence="2">The sequence shown here is derived from an EMBL/GenBank/DDBJ whole genome shotgun (WGS) entry which is preliminary data.</text>
</comment>
<evidence type="ECO:0000313" key="3">
    <source>
        <dbReference type="Proteomes" id="UP000283832"/>
    </source>
</evidence>
<keyword evidence="3" id="KW-1185">Reference proteome</keyword>
<dbReference type="InterPro" id="IPR019606">
    <property type="entry name" value="GerMN"/>
</dbReference>
<protein>
    <recommendedName>
        <fullName evidence="1">GerMN domain-containing protein</fullName>
    </recommendedName>
</protein>
<sequence>MRGVLAATLLALVTACGVPGEDRPRTVTPPPGPFPYTATAMPTAAETGAVTEMLYFTREDRLVPVIRRIDEVPEADAQLRDLLAGPTPAERDDGLTSALPGALSNAVVELVEGQAAVTVAPAAAETGRIDELLAYGQIVCTLTARTDVTAVRFLRDGVPLSVPRADSSLSSEPLTAADYAALISPR</sequence>
<name>A0A418N236_9ACTN</name>
<reference evidence="2 3" key="1">
    <citation type="submission" date="2018-08" db="EMBL/GenBank/DDBJ databases">
        <title>Jishengella sp. nov., isolated from a root of Azadirachta indica A. Juss. var. siamensis Valenton.</title>
        <authorList>
            <person name="Kuncharoen N."/>
            <person name="Tanasupawat S."/>
            <person name="Kudo T."/>
            <person name="Ohkuma M."/>
        </authorList>
    </citation>
    <scope>NUCLEOTIDE SEQUENCE [LARGE SCALE GENOMIC DNA]</scope>
    <source>
        <strain evidence="2 3">AZ1-13</strain>
    </source>
</reference>
<dbReference type="Proteomes" id="UP000283832">
    <property type="component" value="Unassembled WGS sequence"/>
</dbReference>
<proteinExistence type="predicted"/>
<dbReference type="PROSITE" id="PS51257">
    <property type="entry name" value="PROKAR_LIPOPROTEIN"/>
    <property type="match status" value="1"/>
</dbReference>
<dbReference type="EMBL" id="QXEC01000001">
    <property type="protein sequence ID" value="RIV41648.1"/>
    <property type="molecule type" value="Genomic_DNA"/>
</dbReference>
<dbReference type="AlphaFoldDB" id="A0A418N236"/>
<feature type="domain" description="GerMN" evidence="1">
    <location>
        <begin position="75"/>
        <end position="164"/>
    </location>
</feature>
<evidence type="ECO:0000259" key="1">
    <source>
        <dbReference type="SMART" id="SM00909"/>
    </source>
</evidence>
<organism evidence="2 3">
    <name type="scientific">Micromonospora radicis</name>
    <dbReference type="NCBI Taxonomy" id="1894971"/>
    <lineage>
        <taxon>Bacteria</taxon>
        <taxon>Bacillati</taxon>
        <taxon>Actinomycetota</taxon>
        <taxon>Actinomycetes</taxon>
        <taxon>Micromonosporales</taxon>
        <taxon>Micromonosporaceae</taxon>
        <taxon>Micromonospora</taxon>
    </lineage>
</organism>
<evidence type="ECO:0000313" key="2">
    <source>
        <dbReference type="EMBL" id="RIV41648.1"/>
    </source>
</evidence>
<dbReference type="OrthoDB" id="5181063at2"/>
<dbReference type="SMART" id="SM00909">
    <property type="entry name" value="Germane"/>
    <property type="match status" value="1"/>
</dbReference>
<gene>
    <name evidence="2" type="ORF">D2L64_02080</name>
</gene>
<dbReference type="Pfam" id="PF10646">
    <property type="entry name" value="Germane"/>
    <property type="match status" value="1"/>
</dbReference>